<dbReference type="RefSeq" id="WP_315727156.1">
    <property type="nucleotide sequence ID" value="NZ_JAVUPU010000007.1"/>
</dbReference>
<evidence type="ECO:0000259" key="1">
    <source>
        <dbReference type="Pfam" id="PF21834"/>
    </source>
</evidence>
<comment type="caution">
    <text evidence="2">The sequence shown here is derived from an EMBL/GenBank/DDBJ whole genome shotgun (WGS) entry which is preliminary data.</text>
</comment>
<evidence type="ECO:0000313" key="2">
    <source>
        <dbReference type="EMBL" id="MDT9600055.1"/>
    </source>
</evidence>
<feature type="domain" description="DUF6894" evidence="1">
    <location>
        <begin position="3"/>
        <end position="71"/>
    </location>
</feature>
<dbReference type="Pfam" id="PF21834">
    <property type="entry name" value="DUF6894"/>
    <property type="match status" value="1"/>
</dbReference>
<sequence length="76" mass="8492">MPRYFFNICSDAFEEVDIVGRTCRDDVEALSEAMSAAGLVLRERLRSDAICLAGTIEVEDEGHRRVLSLPLRAATY</sequence>
<name>A0ABU3QAT3_9SPHN</name>
<dbReference type="Proteomes" id="UP001259572">
    <property type="component" value="Unassembled WGS sequence"/>
</dbReference>
<protein>
    <recommendedName>
        <fullName evidence="1">DUF6894 domain-containing protein</fullName>
    </recommendedName>
</protein>
<dbReference type="InterPro" id="IPR054189">
    <property type="entry name" value="DUF6894"/>
</dbReference>
<accession>A0ABU3QAT3</accession>
<evidence type="ECO:0000313" key="3">
    <source>
        <dbReference type="Proteomes" id="UP001259572"/>
    </source>
</evidence>
<reference evidence="2 3" key="1">
    <citation type="submission" date="2023-05" db="EMBL/GenBank/DDBJ databases">
        <authorList>
            <person name="Guo Y."/>
        </authorList>
    </citation>
    <scope>NUCLEOTIDE SEQUENCE [LARGE SCALE GENOMIC DNA]</scope>
    <source>
        <strain evidence="2 3">GR2756</strain>
    </source>
</reference>
<proteinExistence type="predicted"/>
<gene>
    <name evidence="2" type="ORF">RQX22_13930</name>
</gene>
<keyword evidence="3" id="KW-1185">Reference proteome</keyword>
<dbReference type="EMBL" id="JAVUPU010000007">
    <property type="protein sequence ID" value="MDT9600055.1"/>
    <property type="molecule type" value="Genomic_DNA"/>
</dbReference>
<organism evidence="2 3">
    <name type="scientific">Sphingosinicella rhizophila</name>
    <dbReference type="NCBI Taxonomy" id="3050082"/>
    <lineage>
        <taxon>Bacteria</taxon>
        <taxon>Pseudomonadati</taxon>
        <taxon>Pseudomonadota</taxon>
        <taxon>Alphaproteobacteria</taxon>
        <taxon>Sphingomonadales</taxon>
        <taxon>Sphingosinicellaceae</taxon>
        <taxon>Sphingosinicella</taxon>
    </lineage>
</organism>